<protein>
    <recommendedName>
        <fullName evidence="9">Metalloprotease</fullName>
    </recommendedName>
</protein>
<evidence type="ECO:0000256" key="4">
    <source>
        <dbReference type="ARBA" id="ARBA00023136"/>
    </source>
</evidence>
<evidence type="ECO:0000256" key="3">
    <source>
        <dbReference type="ARBA" id="ARBA00022989"/>
    </source>
</evidence>
<keyword evidence="3 6" id="KW-1133">Transmembrane helix</keyword>
<dbReference type="PANTHER" id="PTHR30168">
    <property type="entry name" value="PUTATIVE MEMBRANE PROTEIN YPFJ"/>
    <property type="match status" value="1"/>
</dbReference>
<accession>A0ABP9UX13</accession>
<feature type="region of interest" description="Disordered" evidence="5">
    <location>
        <begin position="1"/>
        <end position="24"/>
    </location>
</feature>
<feature type="transmembrane region" description="Helical" evidence="6">
    <location>
        <begin position="49"/>
        <end position="68"/>
    </location>
</feature>
<evidence type="ECO:0000313" key="7">
    <source>
        <dbReference type="EMBL" id="GAA5494940.1"/>
    </source>
</evidence>
<evidence type="ECO:0000256" key="6">
    <source>
        <dbReference type="SAM" id="Phobius"/>
    </source>
</evidence>
<proteinExistence type="predicted"/>
<comment type="subcellular location">
    <subcellularLocation>
        <location evidence="1">Membrane</location>
        <topology evidence="1">Single-pass membrane protein</topology>
    </subcellularLocation>
</comment>
<dbReference type="Pfam" id="PF04228">
    <property type="entry name" value="Zn_peptidase"/>
    <property type="match status" value="1"/>
</dbReference>
<evidence type="ECO:0000256" key="1">
    <source>
        <dbReference type="ARBA" id="ARBA00004167"/>
    </source>
</evidence>
<feature type="transmembrane region" description="Helical" evidence="6">
    <location>
        <begin position="20"/>
        <end position="43"/>
    </location>
</feature>
<sequence length="309" mass="34617">MRWKGRRQSTNVEDRRGERVSGGSAAGVAGGLGLGRMLFAVFARSSGKTKLLIIIGLVLAFFMFRGSLLEELGLSGPMEQTPTEQVGPAPDDEMQAYLRTMMADNEDVWTNVLKKHDIRYRPCGMVIYTERTRTPGGIADAKMGPFYLPANEKIYLDPSFFTEMKQQFGARGDFAEAYVVAHEYGHHIQNILGRLHELHSKQGKVSKVEYNHASVRVELHADFLAGVFAHHAQNQFKEFLESGDIEEAMRCAEAIGDDRLQRDFGSGYVQPDSFTHGTSAQRARWFNKGFQSGDLRVGEALYTLPYNQL</sequence>
<reference evidence="7 8" key="1">
    <citation type="submission" date="2024-02" db="EMBL/GenBank/DDBJ databases">
        <title>Rubritalea halochordaticola NBRC 107102.</title>
        <authorList>
            <person name="Ichikawa N."/>
            <person name="Katano-Makiyama Y."/>
            <person name="Hidaka K."/>
        </authorList>
    </citation>
    <scope>NUCLEOTIDE SEQUENCE [LARGE SCALE GENOMIC DNA]</scope>
    <source>
        <strain evidence="7 8">NBRC 107102</strain>
    </source>
</reference>
<evidence type="ECO:0000313" key="8">
    <source>
        <dbReference type="Proteomes" id="UP001424741"/>
    </source>
</evidence>
<organism evidence="7 8">
    <name type="scientific">Rubritalea halochordaticola</name>
    <dbReference type="NCBI Taxonomy" id="714537"/>
    <lineage>
        <taxon>Bacteria</taxon>
        <taxon>Pseudomonadati</taxon>
        <taxon>Verrucomicrobiota</taxon>
        <taxon>Verrucomicrobiia</taxon>
        <taxon>Verrucomicrobiales</taxon>
        <taxon>Rubritaleaceae</taxon>
        <taxon>Rubritalea</taxon>
    </lineage>
</organism>
<keyword evidence="4 6" id="KW-0472">Membrane</keyword>
<keyword evidence="8" id="KW-1185">Reference proteome</keyword>
<name>A0ABP9UX13_9BACT</name>
<dbReference type="PANTHER" id="PTHR30168:SF0">
    <property type="entry name" value="INNER MEMBRANE PROTEIN"/>
    <property type="match status" value="1"/>
</dbReference>
<evidence type="ECO:0000256" key="2">
    <source>
        <dbReference type="ARBA" id="ARBA00022692"/>
    </source>
</evidence>
<evidence type="ECO:0008006" key="9">
    <source>
        <dbReference type="Google" id="ProtNLM"/>
    </source>
</evidence>
<dbReference type="EMBL" id="BAABRL010000002">
    <property type="protein sequence ID" value="GAA5494940.1"/>
    <property type="molecule type" value="Genomic_DNA"/>
</dbReference>
<dbReference type="Proteomes" id="UP001424741">
    <property type="component" value="Unassembled WGS sequence"/>
</dbReference>
<dbReference type="RefSeq" id="WP_346187801.1">
    <property type="nucleotide sequence ID" value="NZ_BAABRL010000002.1"/>
</dbReference>
<evidence type="ECO:0000256" key="5">
    <source>
        <dbReference type="SAM" id="MobiDB-lite"/>
    </source>
</evidence>
<keyword evidence="2 6" id="KW-0812">Transmembrane</keyword>
<dbReference type="InterPro" id="IPR007343">
    <property type="entry name" value="Uncharacterised_pept_Zn_put"/>
</dbReference>
<comment type="caution">
    <text evidence="7">The sequence shown here is derived from an EMBL/GenBank/DDBJ whole genome shotgun (WGS) entry which is preliminary data.</text>
</comment>
<gene>
    <name evidence="7" type="ORF">Rhal01_01106</name>
</gene>